<gene>
    <name evidence="1" type="ORF">BJX68DRAFT_269995</name>
</gene>
<comment type="caution">
    <text evidence="1">The sequence shown here is derived from an EMBL/GenBank/DDBJ whole genome shotgun (WGS) entry which is preliminary data.</text>
</comment>
<dbReference type="EMBL" id="JBFXLR010000044">
    <property type="protein sequence ID" value="KAL2843824.1"/>
    <property type="molecule type" value="Genomic_DNA"/>
</dbReference>
<keyword evidence="2" id="KW-1185">Reference proteome</keyword>
<evidence type="ECO:0000313" key="2">
    <source>
        <dbReference type="Proteomes" id="UP001610444"/>
    </source>
</evidence>
<evidence type="ECO:0000313" key="1">
    <source>
        <dbReference type="EMBL" id="KAL2843824.1"/>
    </source>
</evidence>
<dbReference type="RefSeq" id="XP_070895827.1">
    <property type="nucleotide sequence ID" value="XM_071046494.1"/>
</dbReference>
<name>A0ABR4JW59_9EURO</name>
<proteinExistence type="predicted"/>
<reference evidence="1 2" key="1">
    <citation type="submission" date="2024-07" db="EMBL/GenBank/DDBJ databases">
        <title>Section-level genome sequencing and comparative genomics of Aspergillus sections Usti and Cavernicolus.</title>
        <authorList>
            <consortium name="Lawrence Berkeley National Laboratory"/>
            <person name="Nybo J.L."/>
            <person name="Vesth T.C."/>
            <person name="Theobald S."/>
            <person name="Frisvad J.C."/>
            <person name="Larsen T.O."/>
            <person name="Kjaerboelling I."/>
            <person name="Rothschild-Mancinelli K."/>
            <person name="Lyhne E.K."/>
            <person name="Kogle M.E."/>
            <person name="Barry K."/>
            <person name="Clum A."/>
            <person name="Na H."/>
            <person name="Ledsgaard L."/>
            <person name="Lin J."/>
            <person name="Lipzen A."/>
            <person name="Kuo A."/>
            <person name="Riley R."/>
            <person name="Mondo S."/>
            <person name="LaButti K."/>
            <person name="Haridas S."/>
            <person name="Pangalinan J."/>
            <person name="Salamov A.A."/>
            <person name="Simmons B.A."/>
            <person name="Magnuson J.K."/>
            <person name="Chen J."/>
            <person name="Drula E."/>
            <person name="Henrissat B."/>
            <person name="Wiebenga A."/>
            <person name="Lubbers R.J."/>
            <person name="Gomes A.C."/>
            <person name="Macurrencykelacurrency M.R."/>
            <person name="Stajich J."/>
            <person name="Grigoriev I.V."/>
            <person name="Mortensen U.H."/>
            <person name="De vries R.P."/>
            <person name="Baker S.E."/>
            <person name="Andersen M.R."/>
        </authorList>
    </citation>
    <scope>NUCLEOTIDE SEQUENCE [LARGE SCALE GENOMIC DNA]</scope>
    <source>
        <strain evidence="1 2">CBS 756.74</strain>
    </source>
</reference>
<dbReference type="GeneID" id="98161658"/>
<organism evidence="1 2">
    <name type="scientific">Aspergillus pseudodeflectus</name>
    <dbReference type="NCBI Taxonomy" id="176178"/>
    <lineage>
        <taxon>Eukaryota</taxon>
        <taxon>Fungi</taxon>
        <taxon>Dikarya</taxon>
        <taxon>Ascomycota</taxon>
        <taxon>Pezizomycotina</taxon>
        <taxon>Eurotiomycetes</taxon>
        <taxon>Eurotiomycetidae</taxon>
        <taxon>Eurotiales</taxon>
        <taxon>Aspergillaceae</taxon>
        <taxon>Aspergillus</taxon>
        <taxon>Aspergillus subgen. Nidulantes</taxon>
    </lineage>
</organism>
<sequence length="137" mass="15801">MTFAETFNHNNDDLSSRAAGLDPNERAFTWVAMDDYTVQKAKAVCVRGLKDNNNYEDILLGGVEGMVVCMPSHYGLDHYVRAVRFKLTNLALPGHLRKRHPSVDRVYEFHYDYNFHNLRRDGGKAYFHVDFSTHVGY</sequence>
<protein>
    <submittedName>
        <fullName evidence="1">Uncharacterized protein</fullName>
    </submittedName>
</protein>
<accession>A0ABR4JW59</accession>
<dbReference type="Proteomes" id="UP001610444">
    <property type="component" value="Unassembled WGS sequence"/>
</dbReference>